<sequence length="84" mass="9528">MNHLDIEENDDTFSKEQVKTNKMLSSSAIETASSRRGCLREQATIEMSRSEINPNNDVENGIRTVLELSRPLRAILIKLKRRGA</sequence>
<protein>
    <submittedName>
        <fullName evidence="1">Uncharacterized protein</fullName>
    </submittedName>
</protein>
<proteinExistence type="predicted"/>
<dbReference type="EMBL" id="JAFNEN010000442">
    <property type="protein sequence ID" value="KAG8182880.1"/>
    <property type="molecule type" value="Genomic_DNA"/>
</dbReference>
<dbReference type="AlphaFoldDB" id="A0AAV6UEN5"/>
<reference evidence="1 2" key="1">
    <citation type="journal article" date="2022" name="Nat. Ecol. Evol.">
        <title>A masculinizing supergene underlies an exaggerated male reproductive morph in a spider.</title>
        <authorList>
            <person name="Hendrickx F."/>
            <person name="De Corte Z."/>
            <person name="Sonet G."/>
            <person name="Van Belleghem S.M."/>
            <person name="Kostlbacher S."/>
            <person name="Vangestel C."/>
        </authorList>
    </citation>
    <scope>NUCLEOTIDE SEQUENCE [LARGE SCALE GENOMIC DNA]</scope>
    <source>
        <strain evidence="1">W744_W776</strain>
    </source>
</reference>
<evidence type="ECO:0000313" key="1">
    <source>
        <dbReference type="EMBL" id="KAG8182880.1"/>
    </source>
</evidence>
<organism evidence="1 2">
    <name type="scientific">Oedothorax gibbosus</name>
    <dbReference type="NCBI Taxonomy" id="931172"/>
    <lineage>
        <taxon>Eukaryota</taxon>
        <taxon>Metazoa</taxon>
        <taxon>Ecdysozoa</taxon>
        <taxon>Arthropoda</taxon>
        <taxon>Chelicerata</taxon>
        <taxon>Arachnida</taxon>
        <taxon>Araneae</taxon>
        <taxon>Araneomorphae</taxon>
        <taxon>Entelegynae</taxon>
        <taxon>Araneoidea</taxon>
        <taxon>Linyphiidae</taxon>
        <taxon>Erigoninae</taxon>
        <taxon>Oedothorax</taxon>
    </lineage>
</organism>
<evidence type="ECO:0000313" key="2">
    <source>
        <dbReference type="Proteomes" id="UP000827092"/>
    </source>
</evidence>
<gene>
    <name evidence="1" type="ORF">JTE90_004246</name>
</gene>
<comment type="caution">
    <text evidence="1">The sequence shown here is derived from an EMBL/GenBank/DDBJ whole genome shotgun (WGS) entry which is preliminary data.</text>
</comment>
<name>A0AAV6UEN5_9ARAC</name>
<dbReference type="Proteomes" id="UP000827092">
    <property type="component" value="Unassembled WGS sequence"/>
</dbReference>
<accession>A0AAV6UEN5</accession>
<keyword evidence="2" id="KW-1185">Reference proteome</keyword>